<dbReference type="GO" id="GO:0006457">
    <property type="term" value="P:protein folding"/>
    <property type="evidence" value="ECO:0007669"/>
    <property type="project" value="InterPro"/>
</dbReference>
<dbReference type="Pfam" id="PF00160">
    <property type="entry name" value="Pro_isomerase"/>
    <property type="match status" value="1"/>
</dbReference>
<dbReference type="CDD" id="cd00317">
    <property type="entry name" value="cyclophilin"/>
    <property type="match status" value="1"/>
</dbReference>
<evidence type="ECO:0000259" key="9">
    <source>
        <dbReference type="PROSITE" id="PS50072"/>
    </source>
</evidence>
<dbReference type="InterPro" id="IPR046357">
    <property type="entry name" value="PPIase_dom_sf"/>
</dbReference>
<accession>A0A1M6B5F8</accession>
<dbReference type="Proteomes" id="UP000184172">
    <property type="component" value="Unassembled WGS sequence"/>
</dbReference>
<proteinExistence type="inferred from homology"/>
<dbReference type="PROSITE" id="PS00170">
    <property type="entry name" value="CSA_PPIASE_1"/>
    <property type="match status" value="1"/>
</dbReference>
<keyword evidence="11" id="KW-1185">Reference proteome</keyword>
<dbReference type="PROSITE" id="PS50059">
    <property type="entry name" value="FKBP_PPIASE"/>
    <property type="match status" value="1"/>
</dbReference>
<evidence type="ECO:0000313" key="11">
    <source>
        <dbReference type="Proteomes" id="UP000184172"/>
    </source>
</evidence>
<comment type="catalytic activity">
    <reaction evidence="1 6">
        <text>[protein]-peptidylproline (omega=180) = [protein]-peptidylproline (omega=0)</text>
        <dbReference type="Rhea" id="RHEA:16237"/>
        <dbReference type="Rhea" id="RHEA-COMP:10747"/>
        <dbReference type="Rhea" id="RHEA-COMP:10748"/>
        <dbReference type="ChEBI" id="CHEBI:83833"/>
        <dbReference type="ChEBI" id="CHEBI:83834"/>
        <dbReference type="EC" id="5.2.1.8"/>
    </reaction>
</comment>
<protein>
    <recommendedName>
        <fullName evidence="3 6">peptidylprolyl isomerase</fullName>
        <ecNumber evidence="3 6">5.2.1.8</ecNumber>
    </recommendedName>
</protein>
<gene>
    <name evidence="10" type="ORF">SAMN04487908_102107</name>
</gene>
<dbReference type="SUPFAM" id="SSF54534">
    <property type="entry name" value="FKBP-like"/>
    <property type="match status" value="1"/>
</dbReference>
<evidence type="ECO:0000256" key="5">
    <source>
        <dbReference type="ARBA" id="ARBA00023235"/>
    </source>
</evidence>
<dbReference type="InterPro" id="IPR020892">
    <property type="entry name" value="Cyclophilin-type_PPIase_CS"/>
</dbReference>
<dbReference type="Gene3D" id="2.40.100.10">
    <property type="entry name" value="Cyclophilin-like"/>
    <property type="match status" value="1"/>
</dbReference>
<dbReference type="SUPFAM" id="SSF50891">
    <property type="entry name" value="Cyclophilin-like"/>
    <property type="match status" value="1"/>
</dbReference>
<dbReference type="PANTHER" id="PTHR45625:SF4">
    <property type="entry name" value="PEPTIDYLPROLYL ISOMERASE DOMAIN AND WD REPEAT-CONTAINING PROTEIN 1"/>
    <property type="match status" value="1"/>
</dbReference>
<dbReference type="RefSeq" id="WP_073214387.1">
    <property type="nucleotide sequence ID" value="NZ_FNNS01000004.1"/>
</dbReference>
<dbReference type="PANTHER" id="PTHR45625">
    <property type="entry name" value="PEPTIDYL-PROLYL CIS-TRANS ISOMERASE-RELATED"/>
    <property type="match status" value="1"/>
</dbReference>
<evidence type="ECO:0000256" key="6">
    <source>
        <dbReference type="PROSITE-ProRule" id="PRU00277"/>
    </source>
</evidence>
<dbReference type="Gene3D" id="3.10.50.40">
    <property type="match status" value="1"/>
</dbReference>
<evidence type="ECO:0000256" key="1">
    <source>
        <dbReference type="ARBA" id="ARBA00000971"/>
    </source>
</evidence>
<dbReference type="InterPro" id="IPR002130">
    <property type="entry name" value="Cyclophilin-type_PPIase_dom"/>
</dbReference>
<evidence type="ECO:0000256" key="7">
    <source>
        <dbReference type="SAM" id="Coils"/>
    </source>
</evidence>
<evidence type="ECO:0000256" key="2">
    <source>
        <dbReference type="ARBA" id="ARBA00007365"/>
    </source>
</evidence>
<feature type="domain" description="PPIase FKBP-type" evidence="8">
    <location>
        <begin position="261"/>
        <end position="367"/>
    </location>
</feature>
<keyword evidence="5 6" id="KW-0413">Isomerase</keyword>
<dbReference type="PRINTS" id="PR00153">
    <property type="entry name" value="CSAPPISMRASE"/>
</dbReference>
<dbReference type="PROSITE" id="PS50072">
    <property type="entry name" value="CSA_PPIASE_2"/>
    <property type="match status" value="1"/>
</dbReference>
<organism evidence="10 11">
    <name type="scientific">Aequorivita viscosa</name>
    <dbReference type="NCBI Taxonomy" id="797419"/>
    <lineage>
        <taxon>Bacteria</taxon>
        <taxon>Pseudomonadati</taxon>
        <taxon>Bacteroidota</taxon>
        <taxon>Flavobacteriia</taxon>
        <taxon>Flavobacteriales</taxon>
        <taxon>Flavobacteriaceae</taxon>
        <taxon>Aequorivita</taxon>
    </lineage>
</organism>
<dbReference type="GO" id="GO:0003755">
    <property type="term" value="F:peptidyl-prolyl cis-trans isomerase activity"/>
    <property type="evidence" value="ECO:0007669"/>
    <property type="project" value="UniProtKB-KW"/>
</dbReference>
<sequence>MKKLTFFVLFLTLAFASCQEKYPDLEDGVYAEFITNKGTFMAKLYNDTAPLTVSNFVALAQGTNGMVDSTYKGKRFYDGLVFHRVIKDFMIQGGDPKGDGSGNPGYKFPDEIVDSIQFDRKGLLAMANAGPGTNGSQFFVTLKETPWLNGRHTIFGEVIEGQSVVDSIGIVETEKPGDKPKEPIIIEKVNIINKGKVKVPYFTEEMGKIEKEKKEKEERINKVADKKAKELEAIRTKADSLPSGLKIFFTEKGEGVQPQEGDKILMNYAGYLTDGHLFDSNIFENAEKYEMVDEMRKAAGQYIPIPTDYSKDAQLIPGFREGLLNMKVGDKATLFIPAHLAYGARGIPGVIPPNSELVFELELVDMAK</sequence>
<reference evidence="11" key="1">
    <citation type="submission" date="2016-11" db="EMBL/GenBank/DDBJ databases">
        <authorList>
            <person name="Varghese N."/>
            <person name="Submissions S."/>
        </authorList>
    </citation>
    <scope>NUCLEOTIDE SEQUENCE [LARGE SCALE GENOMIC DNA]</scope>
    <source>
        <strain evidence="11">DSM 26349</strain>
    </source>
</reference>
<dbReference type="InterPro" id="IPR044666">
    <property type="entry name" value="Cyclophilin_A-like"/>
</dbReference>
<dbReference type="InterPro" id="IPR001179">
    <property type="entry name" value="PPIase_FKBP_dom"/>
</dbReference>
<evidence type="ECO:0000256" key="4">
    <source>
        <dbReference type="ARBA" id="ARBA00023110"/>
    </source>
</evidence>
<dbReference type="InterPro" id="IPR029000">
    <property type="entry name" value="Cyclophilin-like_dom_sf"/>
</dbReference>
<name>A0A1M6B5F8_9FLAO</name>
<feature type="domain" description="PPIase cyclophilin-type" evidence="9">
    <location>
        <begin position="38"/>
        <end position="191"/>
    </location>
</feature>
<dbReference type="AlphaFoldDB" id="A0A1M6B5F8"/>
<dbReference type="STRING" id="797419.SAMN05216556_104110"/>
<feature type="coiled-coil region" evidence="7">
    <location>
        <begin position="206"/>
        <end position="234"/>
    </location>
</feature>
<dbReference type="Pfam" id="PF00254">
    <property type="entry name" value="FKBP_C"/>
    <property type="match status" value="1"/>
</dbReference>
<dbReference type="EMBL" id="FQYV01000002">
    <property type="protein sequence ID" value="SHI43897.1"/>
    <property type="molecule type" value="Genomic_DNA"/>
</dbReference>
<dbReference type="EC" id="5.2.1.8" evidence="3 6"/>
<keyword evidence="7" id="KW-0175">Coiled coil</keyword>
<evidence type="ECO:0000313" key="10">
    <source>
        <dbReference type="EMBL" id="SHI43897.1"/>
    </source>
</evidence>
<keyword evidence="4 6" id="KW-0697">Rotamase</keyword>
<comment type="similarity">
    <text evidence="2">Belongs to the cyclophilin-type PPIase family.</text>
</comment>
<dbReference type="OrthoDB" id="9807797at2"/>
<evidence type="ECO:0000256" key="3">
    <source>
        <dbReference type="ARBA" id="ARBA00013194"/>
    </source>
</evidence>
<evidence type="ECO:0000259" key="8">
    <source>
        <dbReference type="PROSITE" id="PS50059"/>
    </source>
</evidence>
<dbReference type="PROSITE" id="PS51257">
    <property type="entry name" value="PROKAR_LIPOPROTEIN"/>
    <property type="match status" value="1"/>
</dbReference>